<gene>
    <name evidence="2" type="ordered locus">Meso_0598</name>
</gene>
<dbReference type="InterPro" id="IPR036061">
    <property type="entry name" value="CheW-like_dom_sf"/>
</dbReference>
<evidence type="ECO:0000259" key="1">
    <source>
        <dbReference type="PROSITE" id="PS50851"/>
    </source>
</evidence>
<proteinExistence type="predicted"/>
<dbReference type="Gene3D" id="2.40.50.180">
    <property type="entry name" value="CheA-289, Domain 4"/>
    <property type="match status" value="1"/>
</dbReference>
<dbReference type="OrthoDB" id="9794382at2"/>
<dbReference type="GO" id="GO:0005829">
    <property type="term" value="C:cytosol"/>
    <property type="evidence" value="ECO:0007669"/>
    <property type="project" value="TreeGrafter"/>
</dbReference>
<dbReference type="InterPro" id="IPR039315">
    <property type="entry name" value="CheW"/>
</dbReference>
<dbReference type="InterPro" id="IPR002545">
    <property type="entry name" value="CheW-lke_dom"/>
</dbReference>
<dbReference type="GO" id="GO:0007165">
    <property type="term" value="P:signal transduction"/>
    <property type="evidence" value="ECO:0007669"/>
    <property type="project" value="InterPro"/>
</dbReference>
<dbReference type="GO" id="GO:0006935">
    <property type="term" value="P:chemotaxis"/>
    <property type="evidence" value="ECO:0007669"/>
    <property type="project" value="InterPro"/>
</dbReference>
<dbReference type="PROSITE" id="PS50851">
    <property type="entry name" value="CHEW"/>
    <property type="match status" value="1"/>
</dbReference>
<name>Q11KS7_CHESB</name>
<dbReference type="SMART" id="SM00260">
    <property type="entry name" value="CheW"/>
    <property type="match status" value="1"/>
</dbReference>
<dbReference type="eggNOG" id="COG0835">
    <property type="taxonomic scope" value="Bacteria"/>
</dbReference>
<dbReference type="EMBL" id="CP000390">
    <property type="protein sequence ID" value="ABG61998.1"/>
    <property type="molecule type" value="Genomic_DNA"/>
</dbReference>
<dbReference type="PANTHER" id="PTHR22617:SF43">
    <property type="entry name" value="PROTEIN PILI"/>
    <property type="match status" value="1"/>
</dbReference>
<evidence type="ECO:0000313" key="2">
    <source>
        <dbReference type="EMBL" id="ABG61998.1"/>
    </source>
</evidence>
<organism evidence="2">
    <name type="scientific">Chelativorans sp. (strain BNC1)</name>
    <dbReference type="NCBI Taxonomy" id="266779"/>
    <lineage>
        <taxon>Bacteria</taxon>
        <taxon>Pseudomonadati</taxon>
        <taxon>Pseudomonadota</taxon>
        <taxon>Alphaproteobacteria</taxon>
        <taxon>Hyphomicrobiales</taxon>
        <taxon>Phyllobacteriaceae</taxon>
        <taxon>Chelativorans</taxon>
    </lineage>
</organism>
<dbReference type="Gene3D" id="2.30.30.40">
    <property type="entry name" value="SH3 Domains"/>
    <property type="match status" value="1"/>
</dbReference>
<sequence>MPSKKSSDELIDWAVVRQRLKTAMDATAGRWEPSADARQRKLETVAKAFTRPHERSGVPAIGSILFDLDGRRCAIEARYVSEIVPLTQITPLPRTPEFVIGLYNLRGHLLPVFDLRRVMEPAKPVPFSPAWAIVCGDEQPEFLIATSAMAGAASDLPDASHPREDGAAAWVRGETSDGTVVLDGEALLADRLLFLEEPGNAGFPGGKEGGE</sequence>
<protein>
    <submittedName>
        <fullName evidence="2">CheW protein</fullName>
    </submittedName>
</protein>
<feature type="domain" description="CheW-like" evidence="1">
    <location>
        <begin position="60"/>
        <end position="201"/>
    </location>
</feature>
<dbReference type="SUPFAM" id="SSF50341">
    <property type="entry name" value="CheW-like"/>
    <property type="match status" value="1"/>
</dbReference>
<accession>Q11KS7</accession>
<reference evidence="2" key="1">
    <citation type="submission" date="2006-06" db="EMBL/GenBank/DDBJ databases">
        <title>Complete sequence of chromosome of Chelativorans sp. BNC1.</title>
        <authorList>
            <consortium name="US DOE Joint Genome Institute"/>
            <person name="Copeland A."/>
            <person name="Lucas S."/>
            <person name="Lapidus A."/>
            <person name="Barry K."/>
            <person name="Detter J.C."/>
            <person name="Glavina del Rio T."/>
            <person name="Hammon N."/>
            <person name="Israni S."/>
            <person name="Dalin E."/>
            <person name="Tice H."/>
            <person name="Pitluck S."/>
            <person name="Chertkov O."/>
            <person name="Brettin T."/>
            <person name="Bruce D."/>
            <person name="Han C."/>
            <person name="Tapia R."/>
            <person name="Gilna P."/>
            <person name="Schmutz J."/>
            <person name="Larimer F."/>
            <person name="Land M."/>
            <person name="Hauser L."/>
            <person name="Kyrpides N."/>
            <person name="Mikhailova N."/>
            <person name="Richardson P."/>
        </authorList>
    </citation>
    <scope>NUCLEOTIDE SEQUENCE</scope>
    <source>
        <strain evidence="2">BNC1</strain>
    </source>
</reference>
<dbReference type="PANTHER" id="PTHR22617">
    <property type="entry name" value="CHEMOTAXIS SENSOR HISTIDINE KINASE-RELATED"/>
    <property type="match status" value="1"/>
</dbReference>
<dbReference type="KEGG" id="mes:Meso_0598"/>
<dbReference type="HOGENOM" id="CLU_1298926_0_0_5"/>
<dbReference type="AlphaFoldDB" id="Q11KS7"/>
<dbReference type="Pfam" id="PF01584">
    <property type="entry name" value="CheW"/>
    <property type="match status" value="1"/>
</dbReference>
<dbReference type="STRING" id="266779.Meso_0598"/>